<feature type="domain" description="Glycosyltransferase 2-like" evidence="1">
    <location>
        <begin position="7"/>
        <end position="170"/>
    </location>
</feature>
<dbReference type="RefSeq" id="WP_191100005.1">
    <property type="nucleotide sequence ID" value="NZ_JACXXF010000005.1"/>
</dbReference>
<gene>
    <name evidence="2" type="ORF">IEG06_08620</name>
</gene>
<dbReference type="Proteomes" id="UP000627521">
    <property type="component" value="Unassembled WGS sequence"/>
</dbReference>
<reference evidence="2 3" key="1">
    <citation type="submission" date="2020-09" db="EMBL/GenBank/DDBJ databases">
        <title>Bacillus nautilus sp. nov., Chryseoglobus crepusculi sp. nov, and Psychrobacter noctis sp. nov., isolated from deep-sea sponges from the equatorial Atlantic.</title>
        <authorList>
            <person name="Stennett H.L."/>
            <person name="Williams S.E."/>
        </authorList>
    </citation>
    <scope>NUCLEOTIDE SEQUENCE [LARGE SCALE GENOMIC DNA]</scope>
    <source>
        <strain evidence="2 3">28M-24</strain>
    </source>
</reference>
<evidence type="ECO:0000259" key="1">
    <source>
        <dbReference type="Pfam" id="PF00535"/>
    </source>
</evidence>
<dbReference type="Gene3D" id="3.90.550.10">
    <property type="entry name" value="Spore Coat Polysaccharide Biosynthesis Protein SpsA, Chain A"/>
    <property type="match status" value="1"/>
</dbReference>
<proteinExistence type="predicted"/>
<comment type="caution">
    <text evidence="2">The sequence shown here is derived from an EMBL/GenBank/DDBJ whole genome shotgun (WGS) entry which is preliminary data.</text>
</comment>
<dbReference type="EMBL" id="JACXXH010000004">
    <property type="protein sequence ID" value="MBD3863514.1"/>
    <property type="molecule type" value="Genomic_DNA"/>
</dbReference>
<sequence length="268" mass="30649">MEHQLAILLPHYNNIEGLTATLRSLLPETESFTLIVIDDGSTNQMEVDELIATFKSKLDITLIKQTKCLGVTAALNNGLSYILKQPHFKYIARLDAGDKCINNRFAKQVKALQANASLGLVSSYVTFVTVNTTFLFNFKPPTTHSKLQQAIYKYNPFIHPAVMYKVEVVKTIGLYPDNYPALEDHAYFFKVIKHFKTMVLPELLLEYEVNPNSISNLKRKQQTKSRIKLLKDNYNYTFTATLGLVRAFATSLIPKTILLYFKKTFFYK</sequence>
<evidence type="ECO:0000313" key="3">
    <source>
        <dbReference type="Proteomes" id="UP000627521"/>
    </source>
</evidence>
<dbReference type="PANTHER" id="PTHR22916">
    <property type="entry name" value="GLYCOSYLTRANSFERASE"/>
    <property type="match status" value="1"/>
</dbReference>
<dbReference type="SUPFAM" id="SSF53448">
    <property type="entry name" value="Nucleotide-diphospho-sugar transferases"/>
    <property type="match status" value="1"/>
</dbReference>
<keyword evidence="3" id="KW-1185">Reference proteome</keyword>
<dbReference type="InterPro" id="IPR001173">
    <property type="entry name" value="Glyco_trans_2-like"/>
</dbReference>
<protein>
    <submittedName>
        <fullName evidence="2">Glycosyltransferase</fullName>
    </submittedName>
</protein>
<accession>A0ABR8LWP7</accession>
<dbReference type="Pfam" id="PF00535">
    <property type="entry name" value="Glycos_transf_2"/>
    <property type="match status" value="1"/>
</dbReference>
<dbReference type="PANTHER" id="PTHR22916:SF3">
    <property type="entry name" value="UDP-GLCNAC:BETAGAL BETA-1,3-N-ACETYLGLUCOSAMINYLTRANSFERASE-LIKE PROTEIN 1"/>
    <property type="match status" value="1"/>
</dbReference>
<organism evidence="2 3">
    <name type="scientific">Olleya marilimosa</name>
    <dbReference type="NCBI Taxonomy" id="272164"/>
    <lineage>
        <taxon>Bacteria</taxon>
        <taxon>Pseudomonadati</taxon>
        <taxon>Bacteroidota</taxon>
        <taxon>Flavobacteriia</taxon>
        <taxon>Flavobacteriales</taxon>
        <taxon>Flavobacteriaceae</taxon>
    </lineage>
</organism>
<dbReference type="InterPro" id="IPR029044">
    <property type="entry name" value="Nucleotide-diphossugar_trans"/>
</dbReference>
<evidence type="ECO:0000313" key="2">
    <source>
        <dbReference type="EMBL" id="MBD3863514.1"/>
    </source>
</evidence>
<name>A0ABR8LWP7_9FLAO</name>